<comment type="caution">
    <text evidence="1">The sequence shown here is derived from an EMBL/GenBank/DDBJ whole genome shotgun (WGS) entry which is preliminary data.</text>
</comment>
<accession>A0A1D2JM84</accession>
<dbReference type="EMBL" id="LZYO01000026">
    <property type="protein sequence ID" value="ODH42640.1"/>
    <property type="molecule type" value="Genomic_DNA"/>
</dbReference>
<name>A0A1D2JM84_PARBR</name>
<reference evidence="1 2" key="1">
    <citation type="submission" date="2016-06" db="EMBL/GenBank/DDBJ databases">
        <authorList>
            <person name="Kjaerup R.B."/>
            <person name="Dalgaard T.S."/>
            <person name="Juul-Madsen H.R."/>
        </authorList>
    </citation>
    <scope>NUCLEOTIDE SEQUENCE [LARGE SCALE GENOMIC DNA]</scope>
    <source>
        <strain evidence="1 2">Pb300</strain>
    </source>
</reference>
<dbReference type="AlphaFoldDB" id="A0A1D2JM84"/>
<dbReference type="VEuPathDB" id="FungiDB:PADG_11146"/>
<organism evidence="1 2">
    <name type="scientific">Paracoccidioides brasiliensis</name>
    <dbReference type="NCBI Taxonomy" id="121759"/>
    <lineage>
        <taxon>Eukaryota</taxon>
        <taxon>Fungi</taxon>
        <taxon>Dikarya</taxon>
        <taxon>Ascomycota</taxon>
        <taxon>Pezizomycotina</taxon>
        <taxon>Eurotiomycetes</taxon>
        <taxon>Eurotiomycetidae</taxon>
        <taxon>Onygenales</taxon>
        <taxon>Ajellomycetaceae</taxon>
        <taxon>Paracoccidioides</taxon>
    </lineage>
</organism>
<dbReference type="Proteomes" id="UP000242814">
    <property type="component" value="Unassembled WGS sequence"/>
</dbReference>
<gene>
    <name evidence="1" type="ORF">ACO22_01165</name>
</gene>
<protein>
    <submittedName>
        <fullName evidence="1">Uncharacterized protein</fullName>
    </submittedName>
</protein>
<proteinExistence type="predicted"/>
<evidence type="ECO:0000313" key="1">
    <source>
        <dbReference type="EMBL" id="ODH42640.1"/>
    </source>
</evidence>
<sequence length="232" mass="26311">MKFRSVPHFFSKFLRGMSPATNLLCASSSILIRFLSHFESILLRALLYEYLTATSQASEGTPRSQAAALVYRITLWHSLLGYTAGDICDRAATTCPPSASTFPSIRPWSLSYLTSTRGLSDLQELAIDVGDLEVLKAHFTPYRSIPQELLPREHKSPTWRLSQHPMELRKFRERSENVLGFFLAAVNYLVQAHVMVFSSKHHNRVVVAPRQQIKIHLDLIDPSIFPGEESRK</sequence>
<evidence type="ECO:0000313" key="2">
    <source>
        <dbReference type="Proteomes" id="UP000242814"/>
    </source>
</evidence>